<feature type="domain" description="PPM-type phosphatase" evidence="2">
    <location>
        <begin position="447"/>
        <end position="580"/>
    </location>
</feature>
<reference evidence="3 4" key="1">
    <citation type="journal article" date="2014" name="Genome Announc.">
        <title>Draft genome sequences of eight enterohepatic helicobacter species isolated from both laboratory and wild rodents.</title>
        <authorList>
            <person name="Sheh A."/>
            <person name="Shen Z."/>
            <person name="Fox J.G."/>
        </authorList>
    </citation>
    <scope>NUCLEOTIDE SEQUENCE [LARGE SCALE GENOMIC DNA]</scope>
    <source>
        <strain evidence="3 4">ATCC 700114</strain>
    </source>
</reference>
<evidence type="ECO:0000259" key="2">
    <source>
        <dbReference type="Pfam" id="PF13672"/>
    </source>
</evidence>
<organism evidence="3 4">
    <name type="scientific">Helicobacter trogontum</name>
    <dbReference type="NCBI Taxonomy" id="50960"/>
    <lineage>
        <taxon>Bacteria</taxon>
        <taxon>Pseudomonadati</taxon>
        <taxon>Campylobacterota</taxon>
        <taxon>Epsilonproteobacteria</taxon>
        <taxon>Campylobacterales</taxon>
        <taxon>Helicobacteraceae</taxon>
        <taxon>Helicobacter</taxon>
    </lineage>
</organism>
<accession>A0A4U8SF48</accession>
<protein>
    <recommendedName>
        <fullName evidence="2">PPM-type phosphatase domain-containing protein</fullName>
    </recommendedName>
</protein>
<dbReference type="EMBL" id="JRPL02000002">
    <property type="protein sequence ID" value="TLD84771.1"/>
    <property type="molecule type" value="Genomic_DNA"/>
</dbReference>
<comment type="caution">
    <text evidence="3">The sequence shown here is derived from an EMBL/GenBank/DDBJ whole genome shotgun (WGS) entry which is preliminary data.</text>
</comment>
<dbReference type="InterPro" id="IPR036457">
    <property type="entry name" value="PPM-type-like_dom_sf"/>
</dbReference>
<dbReference type="Gene3D" id="3.60.40.10">
    <property type="entry name" value="PPM-type phosphatase domain"/>
    <property type="match status" value="1"/>
</dbReference>
<evidence type="ECO:0000313" key="3">
    <source>
        <dbReference type="EMBL" id="TLD84771.1"/>
    </source>
</evidence>
<evidence type="ECO:0000313" key="4">
    <source>
        <dbReference type="Proteomes" id="UP000029878"/>
    </source>
</evidence>
<keyword evidence="1" id="KW-0175">Coiled coil</keyword>
<dbReference type="AlphaFoldDB" id="A0A4U8SF48"/>
<proteinExistence type="predicted"/>
<dbReference type="Pfam" id="PF13672">
    <property type="entry name" value="PP2C_2"/>
    <property type="match status" value="2"/>
</dbReference>
<dbReference type="InterPro" id="IPR001932">
    <property type="entry name" value="PPM-type_phosphatase-like_dom"/>
</dbReference>
<gene>
    <name evidence="3" type="ORF">LS81_001865</name>
</gene>
<dbReference type="Proteomes" id="UP000029878">
    <property type="component" value="Unassembled WGS sequence"/>
</dbReference>
<feature type="coiled-coil region" evidence="1">
    <location>
        <begin position="135"/>
        <end position="162"/>
    </location>
</feature>
<evidence type="ECO:0000256" key="1">
    <source>
        <dbReference type="SAM" id="Coils"/>
    </source>
</evidence>
<feature type="coiled-coil region" evidence="1">
    <location>
        <begin position="346"/>
        <end position="394"/>
    </location>
</feature>
<sequence>MSNFISICYETPGRSHESTDTPCQDKAYNLIDSHIGIIALCDGAGSARLSHYGAEKTSGVVANLIKKNFDKYFAEPEPSVVAKEILESINSELITESKTRTDELKNKAYNEIQKFLKKCHDELNSVHCNIDFDYKTELEDKIKLLDHDIKELDNTKEKSREDHKSHLTGFHFALDEYWQNYEERINTSRGFYIEILKKRHKNFLKKCFKTIERMIKRWWEKDDRKDVKHMESFCKSMQDSLLKESKELQGILDKIEHHINNIKTDKKEKIANIIEDLKQIGREILSTLKKVYKNISRDAKELQGKLKKEKDELEIQHGELHSHILKTKKKFKSIIMEFIQCYEKAIQREQELLALAIKDKKQLKNTIQSHIKEHDSLKQKLNKAKTAFNNKKEDTKKHLEQLKKYTRETFYKNSDIESIESNELQEALDSLEHTRKECLDFITNKLNKQNKDMEKIIKIDMKSCLEGMKEEIINSVCEPKDLTSTLLFAAIKGNQCLTGHLGDGAIGGLYGDKLQCISNPDNGEHANETYFVTTEYAEKVLKISKGNIHEKNITAFVLMSDGSTEGLYSKKDKKFIEALQKHILAIREGQDKDKKQKDIETLIEKVKNEKSYDDCSIAVLVKV</sequence>
<feature type="domain" description="PPM-type phosphatase" evidence="2">
    <location>
        <begin position="13"/>
        <end position="101"/>
    </location>
</feature>
<dbReference type="RefSeq" id="WP_052096537.1">
    <property type="nucleotide sequence ID" value="NZ_FZNG01000009.1"/>
</dbReference>
<dbReference type="OrthoDB" id="9805674at2"/>
<feature type="coiled-coil region" evidence="1">
    <location>
        <begin position="285"/>
        <end position="319"/>
    </location>
</feature>
<name>A0A4U8SF48_9HELI</name>
<dbReference type="SUPFAM" id="SSF81606">
    <property type="entry name" value="PP2C-like"/>
    <property type="match status" value="1"/>
</dbReference>